<sequence>MEQETTLKRGGEPNPVDTNGLCWRVLKGYEVLGLEHPNRLTNVSNLGVVLSRQGKYGEAEALHRRNP</sequence>
<organism evidence="1 2">
    <name type="scientific">Penicillium camemberti (strain FM 013)</name>
    <dbReference type="NCBI Taxonomy" id="1429867"/>
    <lineage>
        <taxon>Eukaryota</taxon>
        <taxon>Fungi</taxon>
        <taxon>Dikarya</taxon>
        <taxon>Ascomycota</taxon>
        <taxon>Pezizomycotina</taxon>
        <taxon>Eurotiomycetes</taxon>
        <taxon>Eurotiomycetidae</taxon>
        <taxon>Eurotiales</taxon>
        <taxon>Aspergillaceae</taxon>
        <taxon>Penicillium</taxon>
    </lineage>
</organism>
<proteinExistence type="predicted"/>
<dbReference type="InterPro" id="IPR011990">
    <property type="entry name" value="TPR-like_helical_dom_sf"/>
</dbReference>
<dbReference type="STRING" id="1429867.A0A0G4PN30"/>
<reference evidence="1 2" key="1">
    <citation type="journal article" date="2014" name="Nat. Commun.">
        <title>Multiple recent horizontal transfers of a large genomic region in cheese making fungi.</title>
        <authorList>
            <person name="Cheeseman K."/>
            <person name="Ropars J."/>
            <person name="Renault P."/>
            <person name="Dupont J."/>
            <person name="Gouzy J."/>
            <person name="Branca A."/>
            <person name="Abraham A.L."/>
            <person name="Ceppi M."/>
            <person name="Conseiller E."/>
            <person name="Debuchy R."/>
            <person name="Malagnac F."/>
            <person name="Goarin A."/>
            <person name="Silar P."/>
            <person name="Lacoste S."/>
            <person name="Sallet E."/>
            <person name="Bensimon A."/>
            <person name="Giraud T."/>
            <person name="Brygoo Y."/>
        </authorList>
    </citation>
    <scope>NUCLEOTIDE SEQUENCE [LARGE SCALE GENOMIC DNA]</scope>
    <source>
        <strain evidence="2">FM 013</strain>
    </source>
</reference>
<accession>A0A0G4PN30</accession>
<dbReference type="AlphaFoldDB" id="A0A0G4PN30"/>
<gene>
    <name evidence="1" type="ORF">PCAMFM013_S023g000026</name>
</gene>
<evidence type="ECO:0000313" key="1">
    <source>
        <dbReference type="EMBL" id="CRL27568.1"/>
    </source>
</evidence>
<name>A0A0G4PN30_PENC3</name>
<evidence type="ECO:0000313" key="2">
    <source>
        <dbReference type="Proteomes" id="UP000053732"/>
    </source>
</evidence>
<dbReference type="Gene3D" id="1.25.40.10">
    <property type="entry name" value="Tetratricopeptide repeat domain"/>
    <property type="match status" value="1"/>
</dbReference>
<dbReference type="Proteomes" id="UP000053732">
    <property type="component" value="Unassembled WGS sequence"/>
</dbReference>
<dbReference type="EMBL" id="HG793156">
    <property type="protein sequence ID" value="CRL27568.1"/>
    <property type="molecule type" value="Genomic_DNA"/>
</dbReference>
<protein>
    <submittedName>
        <fullName evidence="1">Str. FM013</fullName>
    </submittedName>
</protein>
<keyword evidence="2" id="KW-1185">Reference proteome</keyword>